<feature type="domain" description="Peptidase S54 rhomboid" evidence="6">
    <location>
        <begin position="71"/>
        <end position="222"/>
    </location>
</feature>
<dbReference type="RefSeq" id="WP_174410234.1">
    <property type="nucleotide sequence ID" value="NZ_BLVP01000008.1"/>
</dbReference>
<dbReference type="FunFam" id="1.20.1540.10:FF:000027">
    <property type="entry name" value="Rhomboid family intramembrane serine protease"/>
    <property type="match status" value="1"/>
</dbReference>
<gene>
    <name evidence="7" type="ORF">DSM19430T_23470</name>
</gene>
<evidence type="ECO:0000313" key="7">
    <source>
        <dbReference type="EMBL" id="GFM37663.1"/>
    </source>
</evidence>
<keyword evidence="2 5" id="KW-0812">Transmembrane</keyword>
<keyword evidence="4 5" id="KW-0472">Membrane</keyword>
<protein>
    <submittedName>
        <fullName evidence="7">Rhomboid family intramembrane serine protease</fullName>
    </submittedName>
</protein>
<dbReference type="GO" id="GO:0006508">
    <property type="term" value="P:proteolysis"/>
    <property type="evidence" value="ECO:0007669"/>
    <property type="project" value="UniProtKB-KW"/>
</dbReference>
<evidence type="ECO:0000313" key="8">
    <source>
        <dbReference type="Proteomes" id="UP000503820"/>
    </source>
</evidence>
<proteinExistence type="predicted"/>
<dbReference type="Gene3D" id="1.20.1540.10">
    <property type="entry name" value="Rhomboid-like"/>
    <property type="match status" value="1"/>
</dbReference>
<dbReference type="InterPro" id="IPR035952">
    <property type="entry name" value="Rhomboid-like_sf"/>
</dbReference>
<keyword evidence="7" id="KW-0378">Hydrolase</keyword>
<evidence type="ECO:0000256" key="1">
    <source>
        <dbReference type="ARBA" id="ARBA00004141"/>
    </source>
</evidence>
<organism evidence="7 8">
    <name type="scientific">Desulfovibrio psychrotolerans</name>
    <dbReference type="NCBI Taxonomy" id="415242"/>
    <lineage>
        <taxon>Bacteria</taxon>
        <taxon>Pseudomonadati</taxon>
        <taxon>Thermodesulfobacteriota</taxon>
        <taxon>Desulfovibrionia</taxon>
        <taxon>Desulfovibrionales</taxon>
        <taxon>Desulfovibrionaceae</taxon>
        <taxon>Desulfovibrio</taxon>
    </lineage>
</organism>
<accession>A0A7J0BVG6</accession>
<dbReference type="InterPro" id="IPR022764">
    <property type="entry name" value="Peptidase_S54_rhomboid_dom"/>
</dbReference>
<evidence type="ECO:0000256" key="3">
    <source>
        <dbReference type="ARBA" id="ARBA00022989"/>
    </source>
</evidence>
<comment type="subcellular location">
    <subcellularLocation>
        <location evidence="1">Membrane</location>
        <topology evidence="1">Multi-pass membrane protein</topology>
    </subcellularLocation>
</comment>
<dbReference type="PANTHER" id="PTHR43731:SF26">
    <property type="entry name" value="RHOMBOID-LIKE PROTEIN 10, CHLOROPLASTIC"/>
    <property type="match status" value="1"/>
</dbReference>
<feature type="transmembrane region" description="Helical" evidence="5">
    <location>
        <begin position="12"/>
        <end position="30"/>
    </location>
</feature>
<dbReference type="SUPFAM" id="SSF144091">
    <property type="entry name" value="Rhomboid-like"/>
    <property type="match status" value="1"/>
</dbReference>
<dbReference type="PANTHER" id="PTHR43731">
    <property type="entry name" value="RHOMBOID PROTEASE"/>
    <property type="match status" value="1"/>
</dbReference>
<evidence type="ECO:0000256" key="2">
    <source>
        <dbReference type="ARBA" id="ARBA00022692"/>
    </source>
</evidence>
<feature type="transmembrane region" description="Helical" evidence="5">
    <location>
        <begin position="132"/>
        <end position="152"/>
    </location>
</feature>
<feature type="transmembrane region" description="Helical" evidence="5">
    <location>
        <begin position="202"/>
        <end position="221"/>
    </location>
</feature>
<keyword evidence="8" id="KW-1185">Reference proteome</keyword>
<dbReference type="GO" id="GO:0016020">
    <property type="term" value="C:membrane"/>
    <property type="evidence" value="ECO:0007669"/>
    <property type="project" value="UniProtKB-SubCell"/>
</dbReference>
<dbReference type="EMBL" id="BLVP01000008">
    <property type="protein sequence ID" value="GFM37663.1"/>
    <property type="molecule type" value="Genomic_DNA"/>
</dbReference>
<evidence type="ECO:0000259" key="6">
    <source>
        <dbReference type="Pfam" id="PF01694"/>
    </source>
</evidence>
<dbReference type="Proteomes" id="UP000503820">
    <property type="component" value="Unassembled WGS sequence"/>
</dbReference>
<comment type="caution">
    <text evidence="7">The sequence shown here is derived from an EMBL/GenBank/DDBJ whole genome shotgun (WGS) entry which is preliminary data.</text>
</comment>
<keyword evidence="3 5" id="KW-1133">Transmembrane helix</keyword>
<reference evidence="7 8" key="1">
    <citation type="submission" date="2020-05" db="EMBL/GenBank/DDBJ databases">
        <title>Draft genome sequence of Desulfovibrio psychrotolerans JS1T.</title>
        <authorList>
            <person name="Ueno A."/>
            <person name="Tamazawa S."/>
            <person name="Tamamura S."/>
            <person name="Murakami T."/>
            <person name="Kiyama T."/>
            <person name="Inomata H."/>
            <person name="Amano Y."/>
            <person name="Miyakawa K."/>
            <person name="Tamaki H."/>
            <person name="Naganuma T."/>
            <person name="Kaneko K."/>
        </authorList>
    </citation>
    <scope>NUCLEOTIDE SEQUENCE [LARGE SCALE GENOMIC DNA]</scope>
    <source>
        <strain evidence="7 8">JS1</strain>
    </source>
</reference>
<dbReference type="InterPro" id="IPR050925">
    <property type="entry name" value="Rhomboid_protease_S54"/>
</dbReference>
<name>A0A7J0BVG6_9BACT</name>
<dbReference type="GO" id="GO:0004252">
    <property type="term" value="F:serine-type endopeptidase activity"/>
    <property type="evidence" value="ECO:0007669"/>
    <property type="project" value="InterPro"/>
</dbReference>
<evidence type="ECO:0000256" key="5">
    <source>
        <dbReference type="SAM" id="Phobius"/>
    </source>
</evidence>
<feature type="transmembrane region" description="Helical" evidence="5">
    <location>
        <begin position="77"/>
        <end position="96"/>
    </location>
</feature>
<feature type="transmembrane region" description="Helical" evidence="5">
    <location>
        <begin position="159"/>
        <end position="182"/>
    </location>
</feature>
<feature type="transmembrane region" description="Helical" evidence="5">
    <location>
        <begin position="108"/>
        <end position="126"/>
    </location>
</feature>
<dbReference type="Pfam" id="PF01694">
    <property type="entry name" value="Rhomboid"/>
    <property type="match status" value="1"/>
</dbReference>
<keyword evidence="7" id="KW-0645">Protease</keyword>
<dbReference type="AlphaFoldDB" id="A0A7J0BVG6"/>
<evidence type="ECO:0000256" key="4">
    <source>
        <dbReference type="ARBA" id="ARBA00023136"/>
    </source>
</evidence>
<sequence>MFPIRDSIPRVHTPYAVYTILALNILAFLYQQSLNGRELFELLHVYGVVPARYAFPDWALQAGYPAYGQFAFITHQFLHGGWMHLIVNMWSLWIFGDNIEDVMGPVRFTAFYLTCGLAAMLAHLFFNAEATIPIVGASGAIAGVMGAYFLLYPHSRVTTLVPIVIIPLFFDLPAVLYLGIWFGMQVLSGIGSMAAGGSGASIAWWAHAGGFIAGIVMLPFFRRRGHCYYCHTPEGTPPHRSVIAPPRHPGDD</sequence>